<keyword evidence="7" id="KW-0687">Ribonucleoprotein</keyword>
<dbReference type="InterPro" id="IPR050078">
    <property type="entry name" value="Ribosomal_L11_MeTrfase_PrmA"/>
</dbReference>
<evidence type="ECO:0000256" key="2">
    <source>
        <dbReference type="ARBA" id="ARBA00022490"/>
    </source>
</evidence>
<dbReference type="EC" id="2.1.1.-" evidence="6"/>
<evidence type="ECO:0000256" key="3">
    <source>
        <dbReference type="ARBA" id="ARBA00022603"/>
    </source>
</evidence>
<feature type="binding site" evidence="6">
    <location>
        <position position="248"/>
    </location>
    <ligand>
        <name>S-adenosyl-L-methionine</name>
        <dbReference type="ChEBI" id="CHEBI:59789"/>
    </ligand>
</feature>
<dbReference type="SUPFAM" id="SSF53335">
    <property type="entry name" value="S-adenosyl-L-methionine-dependent methyltransferases"/>
    <property type="match status" value="1"/>
</dbReference>
<dbReference type="PANTHER" id="PTHR43648">
    <property type="entry name" value="ELECTRON TRANSFER FLAVOPROTEIN BETA SUBUNIT LYSINE METHYLTRANSFERASE"/>
    <property type="match status" value="1"/>
</dbReference>
<keyword evidence="4 6" id="KW-0808">Transferase</keyword>
<comment type="function">
    <text evidence="6">Methylates ribosomal protein L11.</text>
</comment>
<feature type="binding site" evidence="6">
    <location>
        <position position="162"/>
    </location>
    <ligand>
        <name>S-adenosyl-L-methionine</name>
        <dbReference type="ChEBI" id="CHEBI:59789"/>
    </ligand>
</feature>
<feature type="binding site" evidence="6">
    <location>
        <position position="183"/>
    </location>
    <ligand>
        <name>S-adenosyl-L-methionine</name>
        <dbReference type="ChEBI" id="CHEBI:59789"/>
    </ligand>
</feature>
<evidence type="ECO:0000256" key="5">
    <source>
        <dbReference type="ARBA" id="ARBA00022691"/>
    </source>
</evidence>
<comment type="subcellular location">
    <subcellularLocation>
        <location evidence="6">Cytoplasm</location>
    </subcellularLocation>
</comment>
<organism evidence="7 8">
    <name type="scientific">Natranaerobius trueperi</name>
    <dbReference type="NCBI Taxonomy" id="759412"/>
    <lineage>
        <taxon>Bacteria</taxon>
        <taxon>Bacillati</taxon>
        <taxon>Bacillota</taxon>
        <taxon>Clostridia</taxon>
        <taxon>Natranaerobiales</taxon>
        <taxon>Natranaerobiaceae</taxon>
        <taxon>Natranaerobius</taxon>
    </lineage>
</organism>
<keyword evidence="3 6" id="KW-0489">Methyltransferase</keyword>
<dbReference type="PIRSF" id="PIRSF000401">
    <property type="entry name" value="RPL11_MTase"/>
    <property type="match status" value="1"/>
</dbReference>
<keyword evidence="2 6" id="KW-0963">Cytoplasm</keyword>
<dbReference type="Pfam" id="PF06325">
    <property type="entry name" value="PrmA"/>
    <property type="match status" value="1"/>
</dbReference>
<name>A0A226BVV7_9FIRM</name>
<dbReference type="HAMAP" id="MF_00735">
    <property type="entry name" value="Methyltr_PrmA"/>
    <property type="match status" value="1"/>
</dbReference>
<dbReference type="GO" id="GO:0005840">
    <property type="term" value="C:ribosome"/>
    <property type="evidence" value="ECO:0007669"/>
    <property type="project" value="UniProtKB-KW"/>
</dbReference>
<dbReference type="GO" id="GO:0032259">
    <property type="term" value="P:methylation"/>
    <property type="evidence" value="ECO:0007669"/>
    <property type="project" value="UniProtKB-KW"/>
</dbReference>
<dbReference type="Gene3D" id="3.40.50.150">
    <property type="entry name" value="Vaccinia Virus protein VP39"/>
    <property type="match status" value="1"/>
</dbReference>
<evidence type="ECO:0000256" key="6">
    <source>
        <dbReference type="HAMAP-Rule" id="MF_00735"/>
    </source>
</evidence>
<dbReference type="PANTHER" id="PTHR43648:SF1">
    <property type="entry name" value="ELECTRON TRANSFER FLAVOPROTEIN BETA SUBUNIT LYSINE METHYLTRANSFERASE"/>
    <property type="match status" value="1"/>
</dbReference>
<dbReference type="OrthoDB" id="9785995at2"/>
<comment type="caution">
    <text evidence="7">The sequence shown here is derived from an EMBL/GenBank/DDBJ whole genome shotgun (WGS) entry which is preliminary data.</text>
</comment>
<evidence type="ECO:0000256" key="1">
    <source>
        <dbReference type="ARBA" id="ARBA00009741"/>
    </source>
</evidence>
<proteinExistence type="inferred from homology"/>
<dbReference type="Proteomes" id="UP000214588">
    <property type="component" value="Unassembled WGS sequence"/>
</dbReference>
<protein>
    <recommendedName>
        <fullName evidence="6">Ribosomal protein L11 methyltransferase</fullName>
        <shortName evidence="6">L11 Mtase</shortName>
        <ecNumber evidence="6">2.1.1.-</ecNumber>
    </recommendedName>
</protein>
<keyword evidence="8" id="KW-1185">Reference proteome</keyword>
<evidence type="ECO:0000256" key="4">
    <source>
        <dbReference type="ARBA" id="ARBA00022679"/>
    </source>
</evidence>
<dbReference type="EMBL" id="NIQC01000026">
    <property type="protein sequence ID" value="OWZ83123.1"/>
    <property type="molecule type" value="Genomic_DNA"/>
</dbReference>
<feature type="binding site" evidence="6">
    <location>
        <position position="205"/>
    </location>
    <ligand>
        <name>S-adenosyl-L-methionine</name>
        <dbReference type="ChEBI" id="CHEBI:59789"/>
    </ligand>
</feature>
<dbReference type="GO" id="GO:0005737">
    <property type="term" value="C:cytoplasm"/>
    <property type="evidence" value="ECO:0007669"/>
    <property type="project" value="UniProtKB-SubCell"/>
</dbReference>
<dbReference type="NCBIfam" id="TIGR00406">
    <property type="entry name" value="prmA"/>
    <property type="match status" value="1"/>
</dbReference>
<dbReference type="GO" id="GO:0016279">
    <property type="term" value="F:protein-lysine N-methyltransferase activity"/>
    <property type="evidence" value="ECO:0007669"/>
    <property type="project" value="RHEA"/>
</dbReference>
<sequence>MKWAELNLTTLRETMEAVSNLLHETGAGGVVIEDPEIVPKLDEDVIWEDPRQVIHEAEGLTDKVHVKAYLPWDDTLSEKLQQLTHELERLSDRGFQISSNDLSISEVDEKDWSRAWKEHFHPVSVNGINIRPTWSSTKVTDDDVTIWLDPGMAFGTGSHPTTLMCASHLRDYLKNNDTVLDLGCGSGILSIVAAKLGVKKVYAYDIDSVACRVTKDNSKLNDVQDKIEVIEGDVKKLAPPTADVVLGNLVADIIYDLISKIATVLKKDGIFIGSGISLNKKDKVIREFEKHGMTVIKEETSGEWVSLVVQN</sequence>
<reference evidence="7 8" key="1">
    <citation type="submission" date="2017-06" db="EMBL/GenBank/DDBJ databases">
        <title>Draft Genome Sequence of Natranaerobius trueperi halophilic, alkalithermophilic bacteria from soda lakes.</title>
        <authorList>
            <person name="Zhao B."/>
        </authorList>
    </citation>
    <scope>NUCLEOTIDE SEQUENCE [LARGE SCALE GENOMIC DNA]</scope>
    <source>
        <strain evidence="7 8">DSM 18760</strain>
    </source>
</reference>
<dbReference type="CDD" id="cd02440">
    <property type="entry name" value="AdoMet_MTases"/>
    <property type="match status" value="1"/>
</dbReference>
<evidence type="ECO:0000313" key="8">
    <source>
        <dbReference type="Proteomes" id="UP000214588"/>
    </source>
</evidence>
<dbReference type="RefSeq" id="WP_089024157.1">
    <property type="nucleotide sequence ID" value="NZ_NIQC01000026.1"/>
</dbReference>
<dbReference type="InterPro" id="IPR004498">
    <property type="entry name" value="Ribosomal_PrmA_MeTrfase"/>
</dbReference>
<dbReference type="AlphaFoldDB" id="A0A226BVV7"/>
<keyword evidence="5 6" id="KW-0949">S-adenosyl-L-methionine</keyword>
<keyword evidence="7" id="KW-0689">Ribosomal protein</keyword>
<accession>A0A226BVV7</accession>
<evidence type="ECO:0000313" key="7">
    <source>
        <dbReference type="EMBL" id="OWZ83123.1"/>
    </source>
</evidence>
<comment type="similarity">
    <text evidence="1 6">Belongs to the methyltransferase superfamily. PrmA family.</text>
</comment>
<dbReference type="InterPro" id="IPR029063">
    <property type="entry name" value="SAM-dependent_MTases_sf"/>
</dbReference>
<gene>
    <name evidence="6" type="primary">prmA</name>
    <name evidence="7" type="ORF">CDO51_10155</name>
</gene>
<comment type="catalytic activity">
    <reaction evidence="6">
        <text>L-lysyl-[protein] + 3 S-adenosyl-L-methionine = N(6),N(6),N(6)-trimethyl-L-lysyl-[protein] + 3 S-adenosyl-L-homocysteine + 3 H(+)</text>
        <dbReference type="Rhea" id="RHEA:54192"/>
        <dbReference type="Rhea" id="RHEA-COMP:9752"/>
        <dbReference type="Rhea" id="RHEA-COMP:13826"/>
        <dbReference type="ChEBI" id="CHEBI:15378"/>
        <dbReference type="ChEBI" id="CHEBI:29969"/>
        <dbReference type="ChEBI" id="CHEBI:57856"/>
        <dbReference type="ChEBI" id="CHEBI:59789"/>
        <dbReference type="ChEBI" id="CHEBI:61961"/>
    </reaction>
</comment>